<comment type="similarity">
    <text evidence="2">Belongs to the CPA3 antiporters (TC 2.A.63) subunit D family.</text>
</comment>
<evidence type="ECO:0000256" key="7">
    <source>
        <dbReference type="RuleBase" id="RU000320"/>
    </source>
</evidence>
<keyword evidence="3" id="KW-1003">Cell membrane</keyword>
<dbReference type="Pfam" id="PF00361">
    <property type="entry name" value="Proton_antipo_M"/>
    <property type="match status" value="1"/>
</dbReference>
<feature type="domain" description="NADH:quinone oxidoreductase/Mrp antiporter transmembrane" evidence="8">
    <location>
        <begin position="134"/>
        <end position="433"/>
    </location>
</feature>
<gene>
    <name evidence="9" type="ORF">FNA67_07265</name>
</gene>
<evidence type="ECO:0000256" key="2">
    <source>
        <dbReference type="ARBA" id="ARBA00005346"/>
    </source>
</evidence>
<dbReference type="NCBIfam" id="NF009309">
    <property type="entry name" value="PRK12666.1"/>
    <property type="match status" value="1"/>
</dbReference>
<evidence type="ECO:0000256" key="5">
    <source>
        <dbReference type="ARBA" id="ARBA00022989"/>
    </source>
</evidence>
<dbReference type="PANTHER" id="PTHR42703:SF1">
    <property type="entry name" value="NA(+)_H(+) ANTIPORTER SUBUNIT D1"/>
    <property type="match status" value="1"/>
</dbReference>
<accession>A0A5B9DKZ6</accession>
<keyword evidence="6" id="KW-0472">Membrane</keyword>
<dbReference type="GO" id="GO:0008137">
    <property type="term" value="F:NADH dehydrogenase (ubiquinone) activity"/>
    <property type="evidence" value="ECO:0007669"/>
    <property type="project" value="InterPro"/>
</dbReference>
<dbReference type="GO" id="GO:0042773">
    <property type="term" value="P:ATP synthesis coupled electron transport"/>
    <property type="evidence" value="ECO:0007669"/>
    <property type="project" value="InterPro"/>
</dbReference>
<name>A0A5B9DKZ6_9HYPH</name>
<dbReference type="EMBL" id="CP041690">
    <property type="protein sequence ID" value="QEE19981.1"/>
    <property type="molecule type" value="Genomic_DNA"/>
</dbReference>
<dbReference type="RefSeq" id="WP_147655549.1">
    <property type="nucleotide sequence ID" value="NZ_BMFM01000001.1"/>
</dbReference>
<evidence type="ECO:0000256" key="1">
    <source>
        <dbReference type="ARBA" id="ARBA00004651"/>
    </source>
</evidence>
<organism evidence="9 10">
    <name type="scientific">Paradevosia tibetensis</name>
    <dbReference type="NCBI Taxonomy" id="1447062"/>
    <lineage>
        <taxon>Bacteria</taxon>
        <taxon>Pseudomonadati</taxon>
        <taxon>Pseudomonadota</taxon>
        <taxon>Alphaproteobacteria</taxon>
        <taxon>Hyphomicrobiales</taxon>
        <taxon>Devosiaceae</taxon>
        <taxon>Paradevosia</taxon>
    </lineage>
</organism>
<dbReference type="Proteomes" id="UP000321062">
    <property type="component" value="Chromosome"/>
</dbReference>
<evidence type="ECO:0000259" key="8">
    <source>
        <dbReference type="Pfam" id="PF00361"/>
    </source>
</evidence>
<sequence>MDLLLKNIVILPILLPLATGALLFLLDDRLRTAKSVISLLSNLGLIALAIVLLASVGADAPADLTRTYALGNWPAPFAIVLAADRLSALMLLLGAILGLCAQVYALARWSAAGPAFFGLVQFLLMGLAGAFLTGDLFNLFVFFEVLLAASYGLALHGSGGPRVRAGLHYIAINLAASMLFLIGVSLVYGMTGTLNMADLAARIPSVAAENRNLLEAGLGVLGIAFLIKAGAWPLCFWLPTTYAAASAPAAALFAIMSKVGIYVILRLSLLLVGDGAGASSGFGSALLLYMGMATIAFGTIGVLASQGMARLAGYSVLVSSGTLLAAVGLGLTQVTSGALFYLVSSTLTAAAFFLLIELVERARVAGADILAVTTEAYGEDDEETDHEEEVGLAIPGVMAILGISFGAVALLLSGLPPLSGFVAKFAMLQGMLAGRIEDVPGPVWVLLTLVIVSGFAALIGMTRLGISTFWTSLEGAAPRVRVIELAPVAVLLALCVALTVWGGPVMRYMDLTAQALEQPHQYISSVLSTPLVEVPGGEAAH</sequence>
<evidence type="ECO:0000256" key="4">
    <source>
        <dbReference type="ARBA" id="ARBA00022692"/>
    </source>
</evidence>
<dbReference type="KEGG" id="yti:FNA67_07265"/>
<dbReference type="GO" id="GO:0005886">
    <property type="term" value="C:plasma membrane"/>
    <property type="evidence" value="ECO:0007669"/>
    <property type="project" value="UniProtKB-SubCell"/>
</dbReference>
<dbReference type="PANTHER" id="PTHR42703">
    <property type="entry name" value="NADH DEHYDROGENASE"/>
    <property type="match status" value="1"/>
</dbReference>
<evidence type="ECO:0000256" key="6">
    <source>
        <dbReference type="ARBA" id="ARBA00023136"/>
    </source>
</evidence>
<evidence type="ECO:0000313" key="10">
    <source>
        <dbReference type="Proteomes" id="UP000321062"/>
    </source>
</evidence>
<dbReference type="InterPro" id="IPR001750">
    <property type="entry name" value="ND/Mrp_TM"/>
</dbReference>
<proteinExistence type="inferred from homology"/>
<dbReference type="InterPro" id="IPR003918">
    <property type="entry name" value="NADH_UbQ_OxRdtase"/>
</dbReference>
<comment type="subcellular location">
    <subcellularLocation>
        <location evidence="1">Cell membrane</location>
        <topology evidence="1">Multi-pass membrane protein</topology>
    </subcellularLocation>
    <subcellularLocation>
        <location evidence="7">Membrane</location>
        <topology evidence="7">Multi-pass membrane protein</topology>
    </subcellularLocation>
</comment>
<evidence type="ECO:0000313" key="9">
    <source>
        <dbReference type="EMBL" id="QEE19981.1"/>
    </source>
</evidence>
<reference evidence="9 10" key="1">
    <citation type="journal article" date="2015" name="Int. J. Syst. Evol. Microbiol.">
        <title>Youhaiella tibetensis gen. nov., sp. nov., isolated from subsurface sediment.</title>
        <authorList>
            <person name="Wang Y.X."/>
            <person name="Huang F.Q."/>
            <person name="Nogi Y."/>
            <person name="Pang S.J."/>
            <person name="Wang P.K."/>
            <person name="Lv J."/>
        </authorList>
    </citation>
    <scope>NUCLEOTIDE SEQUENCE [LARGE SCALE GENOMIC DNA]</scope>
    <source>
        <strain evidence="10">fig4</strain>
    </source>
</reference>
<dbReference type="PRINTS" id="PR01437">
    <property type="entry name" value="NUOXDRDTASE4"/>
</dbReference>
<keyword evidence="10" id="KW-1185">Reference proteome</keyword>
<keyword evidence="4 7" id="KW-0812">Transmembrane</keyword>
<protein>
    <submittedName>
        <fullName evidence="9">Monovalent cation/H+ antiporter subunit D</fullName>
    </submittedName>
</protein>
<keyword evidence="5" id="KW-1133">Transmembrane helix</keyword>
<evidence type="ECO:0000256" key="3">
    <source>
        <dbReference type="ARBA" id="ARBA00022475"/>
    </source>
</evidence>
<dbReference type="OrthoDB" id="9768329at2"/>
<dbReference type="AlphaFoldDB" id="A0A5B9DKZ6"/>
<dbReference type="InterPro" id="IPR050586">
    <property type="entry name" value="CPA3_Na-H_Antiporter_D"/>
</dbReference>